<keyword evidence="4" id="KW-0067">ATP-binding</keyword>
<dbReference type="PROSITE" id="PS00211">
    <property type="entry name" value="ABC_TRANSPORTER_1"/>
    <property type="match status" value="1"/>
</dbReference>
<dbReference type="InterPro" id="IPR050095">
    <property type="entry name" value="ECF_ABC_transporter_ATP-bd"/>
</dbReference>
<comment type="caution">
    <text evidence="6">The sequence shown here is derived from an EMBL/GenBank/DDBJ whole genome shotgun (WGS) entry which is preliminary data.</text>
</comment>
<keyword evidence="3" id="KW-0547">Nucleotide-binding</keyword>
<dbReference type="InterPro" id="IPR003593">
    <property type="entry name" value="AAA+_ATPase"/>
</dbReference>
<name>A0ABX3IJH7_9BACT</name>
<dbReference type="InterPro" id="IPR017871">
    <property type="entry name" value="ABC_transporter-like_CS"/>
</dbReference>
<dbReference type="Gene3D" id="3.40.50.300">
    <property type="entry name" value="P-loop containing nucleotide triphosphate hydrolases"/>
    <property type="match status" value="1"/>
</dbReference>
<organism evidence="6 7">
    <name type="scientific">Thermosipho affectus</name>
    <dbReference type="NCBI Taxonomy" id="660294"/>
    <lineage>
        <taxon>Bacteria</taxon>
        <taxon>Thermotogati</taxon>
        <taxon>Thermotogota</taxon>
        <taxon>Thermotogae</taxon>
        <taxon>Thermotogales</taxon>
        <taxon>Fervidobacteriaceae</taxon>
        <taxon>Thermosipho</taxon>
    </lineage>
</organism>
<dbReference type="InterPro" id="IPR015856">
    <property type="entry name" value="ABC_transpr_CbiO/EcfA_su"/>
</dbReference>
<accession>A0ABX3IJH7</accession>
<evidence type="ECO:0000256" key="2">
    <source>
        <dbReference type="ARBA" id="ARBA00022448"/>
    </source>
</evidence>
<keyword evidence="7" id="KW-1185">Reference proteome</keyword>
<proteinExistence type="inferred from homology"/>
<evidence type="ECO:0000256" key="1">
    <source>
        <dbReference type="ARBA" id="ARBA00005417"/>
    </source>
</evidence>
<evidence type="ECO:0000313" key="7">
    <source>
        <dbReference type="Proteomes" id="UP000242616"/>
    </source>
</evidence>
<evidence type="ECO:0000259" key="5">
    <source>
        <dbReference type="PROSITE" id="PS50893"/>
    </source>
</evidence>
<reference evidence="6 7" key="1">
    <citation type="submission" date="2015-06" db="EMBL/GenBank/DDBJ databases">
        <title>Genome sequencing of Thermotogales isolates from hydrothermal vents.</title>
        <authorList>
            <person name="Haverkamp T.H."/>
            <person name="Kublanov I.V."/>
            <person name="Nesbo C.L."/>
        </authorList>
    </citation>
    <scope>NUCLEOTIDE SEQUENCE [LARGE SCALE GENOMIC DNA]</scope>
    <source>
        <strain evidence="7">ik275mar</strain>
    </source>
</reference>
<dbReference type="SMART" id="SM00382">
    <property type="entry name" value="AAA"/>
    <property type="match status" value="1"/>
</dbReference>
<evidence type="ECO:0000256" key="4">
    <source>
        <dbReference type="ARBA" id="ARBA00022840"/>
    </source>
</evidence>
<comment type="similarity">
    <text evidence="1">Belongs to the ABC transporter superfamily.</text>
</comment>
<keyword evidence="2" id="KW-0813">Transport</keyword>
<feature type="domain" description="ABC transporter" evidence="5">
    <location>
        <begin position="1"/>
        <end position="223"/>
    </location>
</feature>
<protein>
    <submittedName>
        <fullName evidence="6">ABC transporter</fullName>
    </submittedName>
</protein>
<evidence type="ECO:0000313" key="6">
    <source>
        <dbReference type="EMBL" id="ONN27990.1"/>
    </source>
</evidence>
<evidence type="ECO:0000256" key="3">
    <source>
        <dbReference type="ARBA" id="ARBA00022741"/>
    </source>
</evidence>
<dbReference type="CDD" id="cd03225">
    <property type="entry name" value="ABC_cobalt_CbiO_domain1"/>
    <property type="match status" value="1"/>
</dbReference>
<dbReference type="SUPFAM" id="SSF52540">
    <property type="entry name" value="P-loop containing nucleoside triphosphate hydrolases"/>
    <property type="match status" value="1"/>
</dbReference>
<dbReference type="InterPro" id="IPR003439">
    <property type="entry name" value="ABC_transporter-like_ATP-bd"/>
</dbReference>
<dbReference type="EMBL" id="LBFC01000003">
    <property type="protein sequence ID" value="ONN27990.1"/>
    <property type="molecule type" value="Genomic_DNA"/>
</dbReference>
<dbReference type="PANTHER" id="PTHR43553">
    <property type="entry name" value="HEAVY METAL TRANSPORTER"/>
    <property type="match status" value="1"/>
</dbReference>
<dbReference type="PANTHER" id="PTHR43553:SF24">
    <property type="entry name" value="ENERGY-COUPLING FACTOR TRANSPORTER ATP-BINDING PROTEIN ECFA1"/>
    <property type="match status" value="1"/>
</dbReference>
<dbReference type="PROSITE" id="PS50893">
    <property type="entry name" value="ABC_TRANSPORTER_2"/>
    <property type="match status" value="1"/>
</dbReference>
<dbReference type="Pfam" id="PF00005">
    <property type="entry name" value="ABC_tran"/>
    <property type="match status" value="1"/>
</dbReference>
<sequence length="223" mass="25353">MIVKNLEVFYGNKRVLGKIDTKFSKDEFVLLLGYNGSGKSTFLKALSGLVNYSGEIIVEGNHPHYFVTGYVFQNPETQIIGSTVWEDVIFGLENLGLDREEIRKRAQKVLKITGLYDFKHMEPHNLSGGQKQKLAISSILVMEPEYLLLDEPLSMLDKNDRQVLKELIFDLKKMGMGIIVATHNPEVFLEFSNRAIFMDKGTIVKDSNDVLEVVDMYINEVET</sequence>
<gene>
    <name evidence="6" type="ORF">XJ44_01030</name>
</gene>
<dbReference type="InterPro" id="IPR027417">
    <property type="entry name" value="P-loop_NTPase"/>
</dbReference>
<dbReference type="Proteomes" id="UP000242616">
    <property type="component" value="Unassembled WGS sequence"/>
</dbReference>